<dbReference type="Proteomes" id="UP000198992">
    <property type="component" value="Unassembled WGS sequence"/>
</dbReference>
<name>A0A1H4U8E3_9BRAD</name>
<feature type="signal peptide" evidence="2">
    <location>
        <begin position="1"/>
        <end position="23"/>
    </location>
</feature>
<dbReference type="AlphaFoldDB" id="A0A1H4U8E3"/>
<evidence type="ECO:0000313" key="4">
    <source>
        <dbReference type="Proteomes" id="UP000198992"/>
    </source>
</evidence>
<dbReference type="InterPro" id="IPR021647">
    <property type="entry name" value="CusF_Ec"/>
</dbReference>
<proteinExistence type="predicted"/>
<feature type="region of interest" description="Disordered" evidence="1">
    <location>
        <begin position="78"/>
        <end position="98"/>
    </location>
</feature>
<organism evidence="3 4">
    <name type="scientific">Bradyrhizobium erythrophlei</name>
    <dbReference type="NCBI Taxonomy" id="1437360"/>
    <lineage>
        <taxon>Bacteria</taxon>
        <taxon>Pseudomonadati</taxon>
        <taxon>Pseudomonadota</taxon>
        <taxon>Alphaproteobacteria</taxon>
        <taxon>Hyphomicrobiales</taxon>
        <taxon>Nitrobacteraceae</taxon>
        <taxon>Bradyrhizobium</taxon>
    </lineage>
</organism>
<sequence length="98" mass="10158">MRAAKIVMTSLAAASLITTAALAQQSMSGMVTKIDRLSGTISIQQTQTGTVGAAGGAMQEYKVPKGQSLEELHAGDKVTFTTTDGDGGKTINKLDKQK</sequence>
<gene>
    <name evidence="3" type="ORF">SAMN05444164_2372</name>
</gene>
<protein>
    <submittedName>
        <fullName evidence="3">Copper binding protein CusF</fullName>
    </submittedName>
</protein>
<evidence type="ECO:0000313" key="3">
    <source>
        <dbReference type="EMBL" id="SEC65042.1"/>
    </source>
</evidence>
<evidence type="ECO:0000256" key="1">
    <source>
        <dbReference type="SAM" id="MobiDB-lite"/>
    </source>
</evidence>
<dbReference type="InterPro" id="IPR042230">
    <property type="entry name" value="CusF_sf"/>
</dbReference>
<feature type="chain" id="PRO_5011524829" evidence="2">
    <location>
        <begin position="24"/>
        <end position="98"/>
    </location>
</feature>
<keyword evidence="2" id="KW-0732">Signal</keyword>
<dbReference type="EMBL" id="FNTH01000001">
    <property type="protein sequence ID" value="SEC65042.1"/>
    <property type="molecule type" value="Genomic_DNA"/>
</dbReference>
<evidence type="ECO:0000256" key="2">
    <source>
        <dbReference type="SAM" id="SignalP"/>
    </source>
</evidence>
<dbReference type="RefSeq" id="WP_092115652.1">
    <property type="nucleotide sequence ID" value="NZ_FNTH01000001.1"/>
</dbReference>
<dbReference type="Pfam" id="PF11604">
    <property type="entry name" value="CusF_Ec"/>
    <property type="match status" value="1"/>
</dbReference>
<dbReference type="Gene3D" id="2.40.50.320">
    <property type="entry name" value="Copper binding periplasmic protein CusF"/>
    <property type="match status" value="1"/>
</dbReference>
<reference evidence="3 4" key="1">
    <citation type="submission" date="2016-10" db="EMBL/GenBank/DDBJ databases">
        <authorList>
            <person name="de Groot N.N."/>
        </authorList>
    </citation>
    <scope>NUCLEOTIDE SEQUENCE [LARGE SCALE GENOMIC DNA]</scope>
    <source>
        <strain evidence="3 4">MT12</strain>
    </source>
</reference>
<accession>A0A1H4U8E3</accession>